<evidence type="ECO:0000313" key="2">
    <source>
        <dbReference type="Proteomes" id="UP000249661"/>
    </source>
</evidence>
<reference evidence="1" key="1">
    <citation type="submission" date="2018-02" db="EMBL/GenBank/DDBJ databases">
        <title>The genomes of Aspergillus section Nigri reveals drivers in fungal speciation.</title>
        <authorList>
            <consortium name="DOE Joint Genome Institute"/>
            <person name="Vesth T.C."/>
            <person name="Nybo J."/>
            <person name="Theobald S."/>
            <person name="Brandl J."/>
            <person name="Frisvad J.C."/>
            <person name="Nielsen K.F."/>
            <person name="Lyhne E.K."/>
            <person name="Kogle M.E."/>
            <person name="Kuo A."/>
            <person name="Riley R."/>
            <person name="Clum A."/>
            <person name="Nolan M."/>
            <person name="Lipzen A."/>
            <person name="Salamov A."/>
            <person name="Henrissat B."/>
            <person name="Wiebenga A."/>
            <person name="De vries R.P."/>
            <person name="Grigoriev I.V."/>
            <person name="Mortensen U.H."/>
            <person name="Andersen M.R."/>
            <person name="Baker S.E."/>
        </authorList>
    </citation>
    <scope>NUCLEOTIDE SEQUENCE</scope>
    <source>
        <strain evidence="1">CBS 121060</strain>
    </source>
</reference>
<sequence>MSAIDGCITIITTIATVLTRSLPLSPSPIIGLEHSDPSLPTCATTTFNSPTMQPPFFAGSSHLSQVYPPELLAVGLPSPDANSVGRVPTRNGATIASRGNSTVGRTSKGVWIATGKAISFTQGGHQLHSKASPSVHQIMVVHGRVWPGATVARPSDAECQ</sequence>
<name>A0ACD1H3U6_9EURO</name>
<dbReference type="Proteomes" id="UP000249661">
    <property type="component" value="Unassembled WGS sequence"/>
</dbReference>
<protein>
    <submittedName>
        <fullName evidence="1">Uncharacterized protein</fullName>
    </submittedName>
</protein>
<accession>A0ACD1H3U6</accession>
<gene>
    <name evidence="1" type="ORF">BO66DRAFT_440225</name>
</gene>
<organism evidence="1 2">
    <name type="scientific">Aspergillus aculeatinus CBS 121060</name>
    <dbReference type="NCBI Taxonomy" id="1448322"/>
    <lineage>
        <taxon>Eukaryota</taxon>
        <taxon>Fungi</taxon>
        <taxon>Dikarya</taxon>
        <taxon>Ascomycota</taxon>
        <taxon>Pezizomycotina</taxon>
        <taxon>Eurotiomycetes</taxon>
        <taxon>Eurotiomycetidae</taxon>
        <taxon>Eurotiales</taxon>
        <taxon>Aspergillaceae</taxon>
        <taxon>Aspergillus</taxon>
        <taxon>Aspergillus subgen. Circumdati</taxon>
    </lineage>
</organism>
<dbReference type="EMBL" id="KZ824967">
    <property type="protein sequence ID" value="RAH68295.1"/>
    <property type="molecule type" value="Genomic_DNA"/>
</dbReference>
<keyword evidence="2" id="KW-1185">Reference proteome</keyword>
<proteinExistence type="predicted"/>
<evidence type="ECO:0000313" key="1">
    <source>
        <dbReference type="EMBL" id="RAH68295.1"/>
    </source>
</evidence>